<dbReference type="SUPFAM" id="SSF46689">
    <property type="entry name" value="Homeodomain-like"/>
    <property type="match status" value="1"/>
</dbReference>
<reference evidence="5" key="1">
    <citation type="submission" date="2022-10" db="EMBL/GenBank/DDBJ databases">
        <title>Description of Fervidibacillus gen. nov. in the family Fervidibacillaceae fam. nov. with two species, Fervidibacillus albus sp. nov., and Fervidibacillus halotolerans sp. nov., isolated from tidal flat sediments.</title>
        <authorList>
            <person name="Kwon K.K."/>
            <person name="Yang S.-H."/>
        </authorList>
    </citation>
    <scope>NUCLEOTIDE SEQUENCE</scope>
    <source>
        <strain evidence="5">JCM 19140</strain>
    </source>
</reference>
<evidence type="ECO:0000256" key="2">
    <source>
        <dbReference type="ARBA" id="ARBA00023125"/>
    </source>
</evidence>
<feature type="DNA-binding region" description="H-T-H motif" evidence="3">
    <location>
        <begin position="25"/>
        <end position="44"/>
    </location>
</feature>
<dbReference type="PROSITE" id="PS50977">
    <property type="entry name" value="HTH_TETR_2"/>
    <property type="match status" value="1"/>
</dbReference>
<proteinExistence type="predicted"/>
<dbReference type="Gene3D" id="1.10.357.10">
    <property type="entry name" value="Tetracycline Repressor, domain 2"/>
    <property type="match status" value="1"/>
</dbReference>
<evidence type="ECO:0000256" key="1">
    <source>
        <dbReference type="ARBA" id="ARBA00022491"/>
    </source>
</evidence>
<dbReference type="PANTHER" id="PTHR43479">
    <property type="entry name" value="ACREF/ENVCD OPERON REPRESSOR-RELATED"/>
    <property type="match status" value="1"/>
</dbReference>
<dbReference type="GO" id="GO:0003677">
    <property type="term" value="F:DNA binding"/>
    <property type="evidence" value="ECO:0007669"/>
    <property type="project" value="UniProtKB-UniRule"/>
</dbReference>
<evidence type="ECO:0000313" key="6">
    <source>
        <dbReference type="Proteomes" id="UP001209318"/>
    </source>
</evidence>
<dbReference type="Proteomes" id="UP001209318">
    <property type="component" value="Unassembled WGS sequence"/>
</dbReference>
<feature type="domain" description="HTH tetR-type" evidence="4">
    <location>
        <begin position="2"/>
        <end position="62"/>
    </location>
</feature>
<dbReference type="EMBL" id="JAOUSF010000001">
    <property type="protein sequence ID" value="MCU9612341.1"/>
    <property type="molecule type" value="Genomic_DNA"/>
</dbReference>
<dbReference type="InterPro" id="IPR001647">
    <property type="entry name" value="HTH_TetR"/>
</dbReference>
<sequence length="290" mass="34310">MNRRKRHVAEVAFNLFVEKGIQQTSIQEIIERANISKGTFYNYFSTKNDCIAEILEGLRYDASQLRMEMQVGRDAKDRQILIEQISILIKLNEERNLHALFEAIIGSNELELKKLVMHHRMYETEWVSERFIEVFGEHIRHYAFELAVLFMGMLQQMLFIMKISNNAQSEHRIVEVLISYIELMIPKILEKNSALLDSSNLHFLRTKIERKVIKLEELFKMANQLKEVATFTIEQHDLFSAILEELSHERIRKSVLQPLIKPFLQTFEQTSLESQAKIFTNSVWYFIKRL</sequence>
<dbReference type="InterPro" id="IPR009057">
    <property type="entry name" value="Homeodomain-like_sf"/>
</dbReference>
<dbReference type="InterPro" id="IPR023772">
    <property type="entry name" value="DNA-bd_HTH_TetR-type_CS"/>
</dbReference>
<dbReference type="PRINTS" id="PR00455">
    <property type="entry name" value="HTHTETR"/>
</dbReference>
<evidence type="ECO:0000256" key="3">
    <source>
        <dbReference type="PROSITE-ProRule" id="PRU00335"/>
    </source>
</evidence>
<keyword evidence="1" id="KW-0678">Repressor</keyword>
<evidence type="ECO:0000259" key="4">
    <source>
        <dbReference type="PROSITE" id="PS50977"/>
    </source>
</evidence>
<keyword evidence="6" id="KW-1185">Reference proteome</keyword>
<dbReference type="PANTHER" id="PTHR43479:SF22">
    <property type="entry name" value="TRANSCRIPTIONAL REGULATOR, TETR FAMILY"/>
    <property type="match status" value="1"/>
</dbReference>
<evidence type="ECO:0000313" key="5">
    <source>
        <dbReference type="EMBL" id="MCU9612341.1"/>
    </source>
</evidence>
<dbReference type="InterPro" id="IPR050624">
    <property type="entry name" value="HTH-type_Tx_Regulator"/>
</dbReference>
<comment type="caution">
    <text evidence="5">The sequence shown here is derived from an EMBL/GenBank/DDBJ whole genome shotgun (WGS) entry which is preliminary data.</text>
</comment>
<dbReference type="PROSITE" id="PS01081">
    <property type="entry name" value="HTH_TETR_1"/>
    <property type="match status" value="1"/>
</dbReference>
<protein>
    <submittedName>
        <fullName evidence="5">TetR/AcrR family transcriptional regulator</fullName>
    </submittedName>
</protein>
<name>A0AAE3LLW2_9BACI</name>
<dbReference type="Pfam" id="PF00440">
    <property type="entry name" value="TetR_N"/>
    <property type="match status" value="1"/>
</dbReference>
<dbReference type="RefSeq" id="WP_263071472.1">
    <property type="nucleotide sequence ID" value="NZ_JAOUSF010000001.1"/>
</dbReference>
<keyword evidence="2 3" id="KW-0238">DNA-binding</keyword>
<dbReference type="AlphaFoldDB" id="A0AAE3LLW2"/>
<accession>A0AAE3LLW2</accession>
<organism evidence="5 6">
    <name type="scientific">Perspicuibacillus lycopersici</name>
    <dbReference type="NCBI Taxonomy" id="1325689"/>
    <lineage>
        <taxon>Bacteria</taxon>
        <taxon>Bacillati</taxon>
        <taxon>Bacillota</taxon>
        <taxon>Bacilli</taxon>
        <taxon>Bacillales</taxon>
        <taxon>Bacillaceae</taxon>
        <taxon>Perspicuibacillus</taxon>
    </lineage>
</organism>
<gene>
    <name evidence="5" type="ORF">OEV98_02040</name>
</gene>